<evidence type="ECO:0000313" key="2">
    <source>
        <dbReference type="Proteomes" id="UP001062846"/>
    </source>
</evidence>
<sequence>MTKGVRKFLRMALWGRQRRDHSSSDQSSSVSFSCTSLPVCSSLSIPLSPPPKCLFRSSPFDPIQTPLFSYPSTYGEKQICHTNPSFLVCLPCLLLRLLDGLEGNPRILPKFVGFTASEVYAGKKAQSFGGNFCTQKRIPHFDCSDV</sequence>
<keyword evidence="2" id="KW-1185">Reference proteome</keyword>
<dbReference type="EMBL" id="CM046389">
    <property type="protein sequence ID" value="KAI8568308.1"/>
    <property type="molecule type" value="Genomic_DNA"/>
</dbReference>
<dbReference type="Proteomes" id="UP001062846">
    <property type="component" value="Chromosome 2"/>
</dbReference>
<proteinExistence type="predicted"/>
<accession>A0ACC0PRF4</accession>
<name>A0ACC0PRF4_RHOML</name>
<organism evidence="1 2">
    <name type="scientific">Rhododendron molle</name>
    <name type="common">Chinese azalea</name>
    <name type="synonym">Azalea mollis</name>
    <dbReference type="NCBI Taxonomy" id="49168"/>
    <lineage>
        <taxon>Eukaryota</taxon>
        <taxon>Viridiplantae</taxon>
        <taxon>Streptophyta</taxon>
        <taxon>Embryophyta</taxon>
        <taxon>Tracheophyta</taxon>
        <taxon>Spermatophyta</taxon>
        <taxon>Magnoliopsida</taxon>
        <taxon>eudicotyledons</taxon>
        <taxon>Gunneridae</taxon>
        <taxon>Pentapetalae</taxon>
        <taxon>asterids</taxon>
        <taxon>Ericales</taxon>
        <taxon>Ericaceae</taxon>
        <taxon>Ericoideae</taxon>
        <taxon>Rhodoreae</taxon>
        <taxon>Rhododendron</taxon>
    </lineage>
</organism>
<evidence type="ECO:0000313" key="1">
    <source>
        <dbReference type="EMBL" id="KAI8568308.1"/>
    </source>
</evidence>
<reference evidence="1" key="1">
    <citation type="submission" date="2022-02" db="EMBL/GenBank/DDBJ databases">
        <title>Plant Genome Project.</title>
        <authorList>
            <person name="Zhang R.-G."/>
        </authorList>
    </citation>
    <scope>NUCLEOTIDE SEQUENCE</scope>
    <source>
        <strain evidence="1">AT1</strain>
    </source>
</reference>
<protein>
    <submittedName>
        <fullName evidence="1">Uncharacterized protein</fullName>
    </submittedName>
</protein>
<gene>
    <name evidence="1" type="ORF">RHMOL_Rhmol02G0188300</name>
</gene>
<comment type="caution">
    <text evidence="1">The sequence shown here is derived from an EMBL/GenBank/DDBJ whole genome shotgun (WGS) entry which is preliminary data.</text>
</comment>